<dbReference type="PANTHER" id="PTHR28152">
    <property type="entry name" value="HYDROXYACYL-THIOESTER DEHYDRATASE TYPE 2, MITOCHONDRIAL"/>
    <property type="match status" value="1"/>
</dbReference>
<feature type="domain" description="FAS1-like dehydratase" evidence="1">
    <location>
        <begin position="77"/>
        <end position="138"/>
    </location>
</feature>
<evidence type="ECO:0000313" key="3">
    <source>
        <dbReference type="Proteomes" id="UP001055804"/>
    </source>
</evidence>
<dbReference type="PANTHER" id="PTHR28152:SF1">
    <property type="entry name" value="HYDROXYACYL-THIOESTER DEHYDRATASE TYPE 2, MITOCHONDRIAL"/>
    <property type="match status" value="1"/>
</dbReference>
<accession>A0A9J6PHT0</accession>
<dbReference type="InterPro" id="IPR039569">
    <property type="entry name" value="FAS1-like_DH_region"/>
</dbReference>
<dbReference type="EMBL" id="JAMZFT010000003">
    <property type="protein sequence ID" value="MCP1337363.1"/>
    <property type="molecule type" value="Genomic_DNA"/>
</dbReference>
<organism evidence="2 3">
    <name type="scientific">Futiania mangrovi</name>
    <dbReference type="NCBI Taxonomy" id="2959716"/>
    <lineage>
        <taxon>Bacteria</taxon>
        <taxon>Pseudomonadati</taxon>
        <taxon>Pseudomonadota</taxon>
        <taxon>Alphaproteobacteria</taxon>
        <taxon>Futianiales</taxon>
        <taxon>Futianiaceae</taxon>
        <taxon>Futiania</taxon>
    </lineage>
</organism>
<reference evidence="2" key="1">
    <citation type="submission" date="2022-06" db="EMBL/GenBank/DDBJ databases">
        <title>Isolation and Genomics of Futiania mangrovii gen. nov., sp. nov., a Rare and Metabolically-versatile member in the Class Alphaproteobacteria.</title>
        <authorList>
            <person name="Liu L."/>
            <person name="Huang W.-C."/>
            <person name="Pan J."/>
            <person name="Li J."/>
            <person name="Huang Y."/>
            <person name="Du H."/>
            <person name="Liu Y."/>
            <person name="Li M."/>
        </authorList>
    </citation>
    <scope>NUCLEOTIDE SEQUENCE</scope>
    <source>
        <strain evidence="2">FT118</strain>
    </source>
</reference>
<name>A0A9J6PHT0_9PROT</name>
<comment type="caution">
    <text evidence="2">The sequence shown here is derived from an EMBL/GenBank/DDBJ whole genome shotgun (WGS) entry which is preliminary data.</text>
</comment>
<protein>
    <submittedName>
        <fullName evidence="2">MaoC family dehydratase N-terminal domain-containing protein</fullName>
    </submittedName>
</protein>
<dbReference type="InterPro" id="IPR052741">
    <property type="entry name" value="Mitochondrial_HTD2"/>
</dbReference>
<gene>
    <name evidence="2" type="ORF">NJQ99_13150</name>
</gene>
<proteinExistence type="predicted"/>
<keyword evidence="3" id="KW-1185">Reference proteome</keyword>
<dbReference type="InterPro" id="IPR029069">
    <property type="entry name" value="HotDog_dom_sf"/>
</dbReference>
<dbReference type="Gene3D" id="3.10.129.10">
    <property type="entry name" value="Hotdog Thioesterase"/>
    <property type="match status" value="2"/>
</dbReference>
<dbReference type="SUPFAM" id="SSF54637">
    <property type="entry name" value="Thioesterase/thiol ester dehydrase-isomerase"/>
    <property type="match status" value="2"/>
</dbReference>
<evidence type="ECO:0000259" key="1">
    <source>
        <dbReference type="Pfam" id="PF13452"/>
    </source>
</evidence>
<dbReference type="RefSeq" id="WP_269333331.1">
    <property type="nucleotide sequence ID" value="NZ_JAMZFT010000003.1"/>
</dbReference>
<evidence type="ECO:0000313" key="2">
    <source>
        <dbReference type="EMBL" id="MCP1337363.1"/>
    </source>
</evidence>
<dbReference type="GO" id="GO:0019171">
    <property type="term" value="F:(3R)-hydroxyacyl-[acyl-carrier-protein] dehydratase activity"/>
    <property type="evidence" value="ECO:0007669"/>
    <property type="project" value="TreeGrafter"/>
</dbReference>
<dbReference type="Proteomes" id="UP001055804">
    <property type="component" value="Unassembled WGS sequence"/>
</dbReference>
<sequence length="287" mass="30872">MAGTEWDAWIGGERAIRETLSAVPAERMAATLDSLGADHPLGPGDGLPALWHWLYFVPAVPLSKTGRDGHPERGDFLPPVPLPRRMFAGARYDFRAPLRLGAEAVQTSRIRDVTEKTGRSGHLVFVSVVNEFSQDGKVCVVEEQDIVYREDPGQQAGAKPAPAPAPDVPLALWEDRATPGEVMLFRYSAVTFNSHRIHYDLAYATGVEGYDGLVVHGPLTASLLAEAAQKRADGPLTGFSFRGVSPLTHGTEIALRGIGTGEPGRIALEARVAETGRLVMSAEARFG</sequence>
<dbReference type="Pfam" id="PF13452">
    <property type="entry name" value="FAS1_DH_region"/>
    <property type="match status" value="1"/>
</dbReference>
<dbReference type="AlphaFoldDB" id="A0A9J6PHT0"/>